<keyword evidence="4" id="KW-0997">Cell inner membrane</keyword>
<dbReference type="InterPro" id="IPR027463">
    <property type="entry name" value="AcrB_DN_DC_subdom"/>
</dbReference>
<keyword evidence="7 8" id="KW-0472">Membrane</keyword>
<feature type="transmembrane region" description="Helical" evidence="8">
    <location>
        <begin position="852"/>
        <end position="871"/>
    </location>
</feature>
<dbReference type="PRINTS" id="PR00702">
    <property type="entry name" value="ACRIFLAVINRP"/>
</dbReference>
<feature type="transmembrane region" description="Helical" evidence="8">
    <location>
        <begin position="431"/>
        <end position="451"/>
    </location>
</feature>
<feature type="transmembrane region" description="Helical" evidence="8">
    <location>
        <begin position="12"/>
        <end position="34"/>
    </location>
</feature>
<feature type="transmembrane region" description="Helical" evidence="8">
    <location>
        <begin position="360"/>
        <end position="380"/>
    </location>
</feature>
<dbReference type="GO" id="GO:0005886">
    <property type="term" value="C:plasma membrane"/>
    <property type="evidence" value="ECO:0007669"/>
    <property type="project" value="UniProtKB-SubCell"/>
</dbReference>
<feature type="transmembrane region" description="Helical" evidence="8">
    <location>
        <begin position="527"/>
        <end position="547"/>
    </location>
</feature>
<keyword evidence="6 8" id="KW-1133">Transmembrane helix</keyword>
<evidence type="ECO:0000256" key="8">
    <source>
        <dbReference type="SAM" id="Phobius"/>
    </source>
</evidence>
<feature type="transmembrane region" description="Helical" evidence="8">
    <location>
        <begin position="878"/>
        <end position="898"/>
    </location>
</feature>
<dbReference type="SUPFAM" id="SSF82693">
    <property type="entry name" value="Multidrug efflux transporter AcrB pore domain, PN1, PN2, PC1 and PC2 subdomains"/>
    <property type="match status" value="3"/>
</dbReference>
<dbReference type="SUPFAM" id="SSF82714">
    <property type="entry name" value="Multidrug efflux transporter AcrB TolC docking domain, DN and DC subdomains"/>
    <property type="match status" value="2"/>
</dbReference>
<evidence type="ECO:0000256" key="3">
    <source>
        <dbReference type="ARBA" id="ARBA00022475"/>
    </source>
</evidence>
<dbReference type="Gene3D" id="3.30.2090.10">
    <property type="entry name" value="Multidrug efflux transporter AcrB TolC docking domain, DN and DC subdomains"/>
    <property type="match status" value="2"/>
</dbReference>
<keyword evidence="10" id="KW-1185">Reference proteome</keyword>
<feature type="transmembrane region" description="Helical" evidence="8">
    <location>
        <begin position="386"/>
        <end position="410"/>
    </location>
</feature>
<dbReference type="PANTHER" id="PTHR32063:SF28">
    <property type="entry name" value="BLR2861 PROTEIN"/>
    <property type="match status" value="1"/>
</dbReference>
<dbReference type="FunFam" id="1.20.1640.10:FF:000001">
    <property type="entry name" value="Efflux pump membrane transporter"/>
    <property type="match status" value="1"/>
</dbReference>
<sequence length="1019" mass="111394">MNISSLSINRPVLASVISIVILLFGAIGFSYLGVREYPSVDPPIVSVSTSYTGANSDVMEAQITEPLEASINGIAGIKSITSSSSDGRSNITIEFDLGMDMSDAANDVRDRVSRAIRNLPPDADPPIVTKADANSDPIMSLTIQSSKRDLLDLTDIANNVIKERLQTVPGVSGINIWGEKRYAMRLYLDPKKLAAYGITPSDIKTALSRENIELPTGRVEGYFTDLSIRTLGRLETPTEFNNLIIKEKDGVAVKMRDIGRADYAPENERSTLRGNELIPMVGVAISPQPGSNYIAIADEVYKRMDQIKKELPTDIVVTNAFDSTISIRKGITEVEETILLAFGLVILVIFIFLRSWRTTLIPMVAIPISLIGSFFVMYIAGFSINLLSLLGIVLATGLVVDDAIVVLENIYSKIEQGMDPYKAGHKGSHEIYFAIISTTITLVAVFMPILFLQGITGRLFREFGMVVAGSVLISAVVSLTLTPMMCSRMLKGTHKREGRILGPIGRGIDRLSESYGRSLDKFIGKRYLAYVVMAISLLIFVFVGRLIPSELAPMEDKSRFSISATAPEGTSFEAMDGYMKELAAYVDTISEKNAIIALTAPGSGSSNSGFVRVMLKQPNERMRTQADIADQVSAYLKGKPFARAFVTQDQTISTGRGGGLPVQFVVQAVNFEKLKEAVPLFLSKAQADGRFQVVDVNLKFNKPELVVSIDRDKARASGITVVDIAEALQLYFSGQRYGYFIRNGKQYYVIGQADRQFRDDPSDLLGIYLRSSSGKLVDLGSLVTTSEQSIPPQRYRYNRYVAATFSASLVPGYTLGQGIDAMREISKSTLDDTFSTTLTGTSQQFEESSNSIFFAFFLALVLVYLVLAAQFESFRDPLIIMFTVPLALAGAILSLWIFGQTLNIFSQIGIIVLVGIVTKNGILIVEFANQKKEQGMNRIEAVQFAARQRLRPILMTSLATMFGALPIALALGAASTSRASMGITIIGGLLFALILTLYVIPALYTYISTVKPNVISHEE</sequence>
<keyword evidence="2" id="KW-0813">Transport</keyword>
<protein>
    <submittedName>
        <fullName evidence="9">Multidrug efflux pump</fullName>
    </submittedName>
</protein>
<evidence type="ECO:0000256" key="5">
    <source>
        <dbReference type="ARBA" id="ARBA00022692"/>
    </source>
</evidence>
<dbReference type="Gene3D" id="3.30.70.1320">
    <property type="entry name" value="Multidrug efflux transporter AcrB pore domain like"/>
    <property type="match status" value="1"/>
</dbReference>
<feature type="transmembrane region" description="Helical" evidence="8">
    <location>
        <begin position="953"/>
        <end position="975"/>
    </location>
</feature>
<evidence type="ECO:0000256" key="6">
    <source>
        <dbReference type="ARBA" id="ARBA00022989"/>
    </source>
</evidence>
<feature type="transmembrane region" description="Helical" evidence="8">
    <location>
        <begin position="981"/>
        <end position="1007"/>
    </location>
</feature>
<dbReference type="Gene3D" id="1.20.1640.10">
    <property type="entry name" value="Multidrug efflux transporter AcrB transmembrane domain"/>
    <property type="match status" value="2"/>
</dbReference>
<dbReference type="EMBL" id="FMYP01000036">
    <property type="protein sequence ID" value="SDC55182.1"/>
    <property type="molecule type" value="Genomic_DNA"/>
</dbReference>
<name>A0A1G6MI23_9BACT</name>
<accession>A0A1G6MI23</accession>
<feature type="transmembrane region" description="Helical" evidence="8">
    <location>
        <begin position="904"/>
        <end position="928"/>
    </location>
</feature>
<evidence type="ECO:0000256" key="7">
    <source>
        <dbReference type="ARBA" id="ARBA00023136"/>
    </source>
</evidence>
<feature type="transmembrane region" description="Helical" evidence="8">
    <location>
        <begin position="337"/>
        <end position="353"/>
    </location>
</feature>
<dbReference type="FunFam" id="3.30.70.1430:FF:000001">
    <property type="entry name" value="Efflux pump membrane transporter"/>
    <property type="match status" value="1"/>
</dbReference>
<dbReference type="STRING" id="1640674.SAMN05216323_103618"/>
<dbReference type="Gene3D" id="3.30.70.1440">
    <property type="entry name" value="Multidrug efflux transporter AcrB pore domain"/>
    <property type="match status" value="1"/>
</dbReference>
<proteinExistence type="predicted"/>
<dbReference type="SUPFAM" id="SSF82866">
    <property type="entry name" value="Multidrug efflux transporter AcrB transmembrane domain"/>
    <property type="match status" value="2"/>
</dbReference>
<dbReference type="RefSeq" id="WP_092438700.1">
    <property type="nucleotide sequence ID" value="NZ_FMYP01000036.1"/>
</dbReference>
<evidence type="ECO:0000256" key="1">
    <source>
        <dbReference type="ARBA" id="ARBA00004429"/>
    </source>
</evidence>
<organism evidence="9 10">
    <name type="scientific">Williamwhitmania taraxaci</name>
    <dbReference type="NCBI Taxonomy" id="1640674"/>
    <lineage>
        <taxon>Bacteria</taxon>
        <taxon>Pseudomonadati</taxon>
        <taxon>Bacteroidota</taxon>
        <taxon>Bacteroidia</taxon>
        <taxon>Bacteroidales</taxon>
        <taxon>Williamwhitmaniaceae</taxon>
        <taxon>Williamwhitmania</taxon>
    </lineage>
</organism>
<gene>
    <name evidence="9" type="ORF">SAMN05216323_103618</name>
</gene>
<evidence type="ECO:0000256" key="4">
    <source>
        <dbReference type="ARBA" id="ARBA00022519"/>
    </source>
</evidence>
<dbReference type="PANTHER" id="PTHR32063">
    <property type="match status" value="1"/>
</dbReference>
<dbReference type="Gene3D" id="3.30.70.1430">
    <property type="entry name" value="Multidrug efflux transporter AcrB pore domain"/>
    <property type="match status" value="2"/>
</dbReference>
<dbReference type="Pfam" id="PF00873">
    <property type="entry name" value="ACR_tran"/>
    <property type="match status" value="1"/>
</dbReference>
<keyword evidence="5 8" id="KW-0812">Transmembrane</keyword>
<dbReference type="GO" id="GO:0042910">
    <property type="term" value="F:xenobiotic transmembrane transporter activity"/>
    <property type="evidence" value="ECO:0007669"/>
    <property type="project" value="TreeGrafter"/>
</dbReference>
<keyword evidence="3" id="KW-1003">Cell membrane</keyword>
<evidence type="ECO:0000256" key="2">
    <source>
        <dbReference type="ARBA" id="ARBA00022448"/>
    </source>
</evidence>
<comment type="subcellular location">
    <subcellularLocation>
        <location evidence="1">Cell inner membrane</location>
        <topology evidence="1">Multi-pass membrane protein</topology>
    </subcellularLocation>
</comment>
<evidence type="ECO:0000313" key="9">
    <source>
        <dbReference type="EMBL" id="SDC55182.1"/>
    </source>
</evidence>
<dbReference type="OrthoDB" id="9758940at2"/>
<dbReference type="InterPro" id="IPR001036">
    <property type="entry name" value="Acrflvin-R"/>
</dbReference>
<dbReference type="Proteomes" id="UP000199452">
    <property type="component" value="Unassembled WGS sequence"/>
</dbReference>
<evidence type="ECO:0000313" key="10">
    <source>
        <dbReference type="Proteomes" id="UP000199452"/>
    </source>
</evidence>
<feature type="transmembrane region" description="Helical" evidence="8">
    <location>
        <begin position="463"/>
        <end position="486"/>
    </location>
</feature>
<dbReference type="AlphaFoldDB" id="A0A1G6MI23"/>
<reference evidence="9 10" key="1">
    <citation type="submission" date="2016-09" db="EMBL/GenBank/DDBJ databases">
        <authorList>
            <person name="Capua I."/>
            <person name="De Benedictis P."/>
            <person name="Joannis T."/>
            <person name="Lombin L.H."/>
            <person name="Cattoli G."/>
        </authorList>
    </citation>
    <scope>NUCLEOTIDE SEQUENCE [LARGE SCALE GENOMIC DNA]</scope>
    <source>
        <strain evidence="9 10">A7P-90m</strain>
    </source>
</reference>